<evidence type="ECO:0008006" key="5">
    <source>
        <dbReference type="Google" id="ProtNLM"/>
    </source>
</evidence>
<reference evidence="3 4" key="1">
    <citation type="submission" date="2019-03" db="EMBL/GenBank/DDBJ databases">
        <title>Genomic Encyclopedia of Type Strains, Phase IV (KMG-IV): sequencing the most valuable type-strain genomes for metagenomic binning, comparative biology and taxonomic classification.</title>
        <authorList>
            <person name="Goeker M."/>
        </authorList>
    </citation>
    <scope>NUCLEOTIDE SEQUENCE [LARGE SCALE GENOMIC DNA]</scope>
    <source>
        <strain evidence="3 4">DSM 26377</strain>
    </source>
</reference>
<dbReference type="EMBL" id="SOBT01000008">
    <property type="protein sequence ID" value="TDU31431.1"/>
    <property type="molecule type" value="Genomic_DNA"/>
</dbReference>
<feature type="region of interest" description="Disordered" evidence="1">
    <location>
        <begin position="27"/>
        <end position="58"/>
    </location>
</feature>
<keyword evidence="4" id="KW-1185">Reference proteome</keyword>
<sequence length="208" mass="21743">MKSVTVRYGLLGLLLCSLAACQKADESSSGPVSGASPAAESAPVPAAEPAVTQAPPPVTEVTRFDGFGPARFGEAEESVRIAWGRPLEAAGSEDCRQLFAEPLATRAQGKGVSFMLVDGKFARYDIGTANYPAPGGAVVGDPMARVIEQHGTRVELQPHKYVEGAKTLIVTPEGGGDARLVFETSPDGTITRWRIGVPPAIFFVEGCS</sequence>
<organism evidence="3 4">
    <name type="scientific">Panacagrimonas perspica</name>
    <dbReference type="NCBI Taxonomy" id="381431"/>
    <lineage>
        <taxon>Bacteria</taxon>
        <taxon>Pseudomonadati</taxon>
        <taxon>Pseudomonadota</taxon>
        <taxon>Gammaproteobacteria</taxon>
        <taxon>Nevskiales</taxon>
        <taxon>Nevskiaceae</taxon>
        <taxon>Panacagrimonas</taxon>
    </lineage>
</organism>
<gene>
    <name evidence="3" type="ORF">DFR24_0799</name>
</gene>
<name>A0A4S3JZ42_9GAMM</name>
<feature type="signal peptide" evidence="2">
    <location>
        <begin position="1"/>
        <end position="24"/>
    </location>
</feature>
<evidence type="ECO:0000313" key="4">
    <source>
        <dbReference type="Proteomes" id="UP000295341"/>
    </source>
</evidence>
<accession>A0A4S3JZ42</accession>
<dbReference type="AlphaFoldDB" id="A0A4S3JZ42"/>
<comment type="caution">
    <text evidence="3">The sequence shown here is derived from an EMBL/GenBank/DDBJ whole genome shotgun (WGS) entry which is preliminary data.</text>
</comment>
<evidence type="ECO:0000256" key="1">
    <source>
        <dbReference type="SAM" id="MobiDB-lite"/>
    </source>
</evidence>
<evidence type="ECO:0000256" key="2">
    <source>
        <dbReference type="SAM" id="SignalP"/>
    </source>
</evidence>
<proteinExistence type="predicted"/>
<dbReference type="OrthoDB" id="5193828at2"/>
<dbReference type="Proteomes" id="UP000295341">
    <property type="component" value="Unassembled WGS sequence"/>
</dbReference>
<feature type="chain" id="PRO_5030100126" description="Lectin" evidence="2">
    <location>
        <begin position="25"/>
        <end position="208"/>
    </location>
</feature>
<dbReference type="RefSeq" id="WP_133880011.1">
    <property type="nucleotide sequence ID" value="NZ_MWIN01000039.1"/>
</dbReference>
<evidence type="ECO:0000313" key="3">
    <source>
        <dbReference type="EMBL" id="TDU31431.1"/>
    </source>
</evidence>
<keyword evidence="2" id="KW-0732">Signal</keyword>
<dbReference type="PROSITE" id="PS51257">
    <property type="entry name" value="PROKAR_LIPOPROTEIN"/>
    <property type="match status" value="1"/>
</dbReference>
<protein>
    <recommendedName>
        <fullName evidence="5">Lectin</fullName>
    </recommendedName>
</protein>
<feature type="compositionally biased region" description="Low complexity" evidence="1">
    <location>
        <begin position="27"/>
        <end position="53"/>
    </location>
</feature>